<dbReference type="InterPro" id="IPR027417">
    <property type="entry name" value="P-loop_NTPase"/>
</dbReference>
<evidence type="ECO:0000256" key="8">
    <source>
        <dbReference type="HAMAP-Rule" id="MF_03035"/>
    </source>
</evidence>
<dbReference type="Gene3D" id="2.40.30.330">
    <property type="entry name" value="Pre-mRNA cleavage complex subunit Clp1, C-terminal domain"/>
    <property type="match status" value="1"/>
</dbReference>
<dbReference type="FunCoup" id="G3AR55">
    <property type="interactions" value="818"/>
</dbReference>
<feature type="domain" description="Clp1 C-terminal" evidence="9">
    <location>
        <begin position="350"/>
        <end position="460"/>
    </location>
</feature>
<keyword evidence="6 8" id="KW-0067">ATP-binding</keyword>
<keyword evidence="4 8" id="KW-0507">mRNA processing</keyword>
<comment type="subcellular location">
    <subcellularLocation>
        <location evidence="1 8">Nucleus</location>
    </subcellularLocation>
</comment>
<comment type="similarity">
    <text evidence="8">Belongs to the Clp1 family. Clp1 subfamily.</text>
</comment>
<evidence type="ECO:0000256" key="6">
    <source>
        <dbReference type="ARBA" id="ARBA00022840"/>
    </source>
</evidence>
<dbReference type="Pfam" id="PF06807">
    <property type="entry name" value="Clp1"/>
    <property type="match status" value="1"/>
</dbReference>
<dbReference type="KEGG" id="spaa:SPAPADRAFT_141490"/>
<dbReference type="GO" id="GO:0051731">
    <property type="term" value="F:polynucleotide 5'-hydroxyl-kinase activity"/>
    <property type="evidence" value="ECO:0007669"/>
    <property type="project" value="InterPro"/>
</dbReference>
<dbReference type="GO" id="GO:0006388">
    <property type="term" value="P:tRNA splicing, via endonucleolytic cleavage and ligation"/>
    <property type="evidence" value="ECO:0007669"/>
    <property type="project" value="TreeGrafter"/>
</dbReference>
<sequence>MSIPGFGTDSNDPVTSTAIINIPHKSEWRIEIPFKTTLDFTVTSGVAEIFGTELPLNVHIHLSGVKCAIYAPIEDVSISYHLIDNIGELSSEDNEFSEYISTESCMDNYLNLHLAIEQKRQSCTDHNILNPGELIMGPRVLVLGGDACGKTSLCKILSGYAVKMDSCPVLVNLNPRDGVFALPGSISATPVSDSFDLETSGGYGFTTTSGSLAHNPKQPIVKNFGFSSIRENLDLYKYQISQLGITVLSRLEQDLSVRNGGVIIDTPSLDIKDFSVIENIVSDFQVNILVVIGNEKLSIDLGKKFKHKSNLDIVKVPGSPGVVDVNESFIRRVQEQTIKEYFNGTNKTRLSPFKTDIDLHDLVIYKPVVTRDLMSSLSFLPKYYAILEEPSSSNLDNSIIAITQLPQTNKSPRDLLNSSVLGYVHVSKFDDDKKKLKVLLPFPGVFPRNVLIATNIGYNE</sequence>
<dbReference type="Gene3D" id="3.40.50.300">
    <property type="entry name" value="P-loop containing nucleotide triphosphate hydrolases"/>
    <property type="match status" value="1"/>
</dbReference>
<dbReference type="RefSeq" id="XP_007376008.1">
    <property type="nucleotide sequence ID" value="XM_007375946.1"/>
</dbReference>
<reference evidence="12 13" key="1">
    <citation type="journal article" date="2011" name="Proc. Natl. Acad. Sci. U.S.A.">
        <title>Comparative genomics of xylose-fermenting fungi for enhanced biofuel production.</title>
        <authorList>
            <person name="Wohlbach D.J."/>
            <person name="Kuo A."/>
            <person name="Sato T.K."/>
            <person name="Potts K.M."/>
            <person name="Salamov A.A."/>
            <person name="LaButti K.M."/>
            <person name="Sun H."/>
            <person name="Clum A."/>
            <person name="Pangilinan J.L."/>
            <person name="Lindquist E.A."/>
            <person name="Lucas S."/>
            <person name="Lapidus A."/>
            <person name="Jin M."/>
            <person name="Gunawan C."/>
            <person name="Balan V."/>
            <person name="Dale B.E."/>
            <person name="Jeffries T.W."/>
            <person name="Zinkel R."/>
            <person name="Barry K.W."/>
            <person name="Grigoriev I.V."/>
            <person name="Gasch A.P."/>
        </authorList>
    </citation>
    <scope>NUCLEOTIDE SEQUENCE [LARGE SCALE GENOMIC DNA]</scope>
    <source>
        <strain evidence="13">NRRL Y-27907 / 11-Y1</strain>
    </source>
</reference>
<dbReference type="GO" id="GO:0005849">
    <property type="term" value="C:mRNA cleavage factor complex"/>
    <property type="evidence" value="ECO:0007669"/>
    <property type="project" value="UniProtKB-UniRule"/>
</dbReference>
<dbReference type="InParanoid" id="G3AR55"/>
<evidence type="ECO:0000256" key="4">
    <source>
        <dbReference type="ARBA" id="ARBA00022664"/>
    </source>
</evidence>
<dbReference type="Pfam" id="PF16575">
    <property type="entry name" value="CLP1_P"/>
    <property type="match status" value="1"/>
</dbReference>
<keyword evidence="7 8" id="KW-0539">Nucleus</keyword>
<feature type="binding site" evidence="8">
    <location>
        <begin position="147"/>
        <end position="152"/>
    </location>
    <ligand>
        <name>ATP</name>
        <dbReference type="ChEBI" id="CHEBI:30616"/>
    </ligand>
</feature>
<dbReference type="GO" id="GO:0031124">
    <property type="term" value="P:mRNA 3'-end processing"/>
    <property type="evidence" value="ECO:0007669"/>
    <property type="project" value="UniProtKB-UniRule"/>
</dbReference>
<proteinExistence type="inferred from homology"/>
<dbReference type="InterPro" id="IPR032324">
    <property type="entry name" value="Clp1_N"/>
</dbReference>
<evidence type="ECO:0000313" key="13">
    <source>
        <dbReference type="Proteomes" id="UP000000709"/>
    </source>
</evidence>
<feature type="domain" description="Clp1 N-terminal" evidence="10">
    <location>
        <begin position="22"/>
        <end position="122"/>
    </location>
</feature>
<dbReference type="GO" id="GO:0005524">
    <property type="term" value="F:ATP binding"/>
    <property type="evidence" value="ECO:0007669"/>
    <property type="project" value="UniProtKB-UniRule"/>
</dbReference>
<evidence type="ECO:0000259" key="9">
    <source>
        <dbReference type="Pfam" id="PF06807"/>
    </source>
</evidence>
<dbReference type="InterPro" id="IPR038239">
    <property type="entry name" value="Clp1_N_sf"/>
</dbReference>
<organism evidence="13">
    <name type="scientific">Spathaspora passalidarum (strain NRRL Y-27907 / 11-Y1)</name>
    <dbReference type="NCBI Taxonomy" id="619300"/>
    <lineage>
        <taxon>Eukaryota</taxon>
        <taxon>Fungi</taxon>
        <taxon>Dikarya</taxon>
        <taxon>Ascomycota</taxon>
        <taxon>Saccharomycotina</taxon>
        <taxon>Pichiomycetes</taxon>
        <taxon>Debaryomycetaceae</taxon>
        <taxon>Spathaspora</taxon>
    </lineage>
</organism>
<feature type="domain" description="Clp1 P-loop" evidence="11">
    <location>
        <begin position="144"/>
        <end position="344"/>
    </location>
</feature>
<keyword evidence="13" id="KW-1185">Reference proteome</keyword>
<evidence type="ECO:0000256" key="2">
    <source>
        <dbReference type="ARBA" id="ARBA00018706"/>
    </source>
</evidence>
<dbReference type="GeneID" id="18870378"/>
<dbReference type="AlphaFoldDB" id="G3AR55"/>
<dbReference type="HAMAP" id="MF_03035">
    <property type="entry name" value="Clp1"/>
    <property type="match status" value="1"/>
</dbReference>
<dbReference type="HOGENOM" id="CLU_018195_3_0_1"/>
<dbReference type="eggNOG" id="KOG2749">
    <property type="taxonomic scope" value="Eukaryota"/>
</dbReference>
<gene>
    <name evidence="8" type="primary">CLP1</name>
    <name evidence="12" type="ORF">SPAPADRAFT_141490</name>
</gene>
<evidence type="ECO:0000256" key="1">
    <source>
        <dbReference type="ARBA" id="ARBA00004123"/>
    </source>
</evidence>
<dbReference type="Pfam" id="PF16573">
    <property type="entry name" value="CLP1_N"/>
    <property type="match status" value="1"/>
</dbReference>
<dbReference type="EMBL" id="GL996503">
    <property type="protein sequence ID" value="EGW31230.1"/>
    <property type="molecule type" value="Genomic_DNA"/>
</dbReference>
<accession>G3AR55</accession>
<dbReference type="InterPro" id="IPR028606">
    <property type="entry name" value="Clp1"/>
</dbReference>
<feature type="binding site" evidence="8">
    <location>
        <position position="27"/>
    </location>
    <ligand>
        <name>ATP</name>
        <dbReference type="ChEBI" id="CHEBI:30616"/>
    </ligand>
</feature>
<dbReference type="InterPro" id="IPR032319">
    <property type="entry name" value="CLP1_P"/>
</dbReference>
<evidence type="ECO:0000259" key="10">
    <source>
        <dbReference type="Pfam" id="PF16573"/>
    </source>
</evidence>
<keyword evidence="5 8" id="KW-0547">Nucleotide-binding</keyword>
<evidence type="ECO:0000256" key="3">
    <source>
        <dbReference type="ARBA" id="ARBA00019824"/>
    </source>
</evidence>
<dbReference type="GO" id="GO:0003723">
    <property type="term" value="F:RNA binding"/>
    <property type="evidence" value="ECO:0007669"/>
    <property type="project" value="EnsemblFungi"/>
</dbReference>
<evidence type="ECO:0000256" key="7">
    <source>
        <dbReference type="ARBA" id="ARBA00023242"/>
    </source>
</evidence>
<evidence type="ECO:0000256" key="5">
    <source>
        <dbReference type="ARBA" id="ARBA00022741"/>
    </source>
</evidence>
<dbReference type="PANTHER" id="PTHR12755:SF6">
    <property type="entry name" value="POLYRIBONUCLEOTIDE 5'-HYDROXYL-KINASE CLP1"/>
    <property type="match status" value="1"/>
</dbReference>
<comment type="subunit">
    <text evidence="8">Component of a pre-mRNA cleavage factor complex. Interacts directly with PCF11.</text>
</comment>
<dbReference type="InterPro" id="IPR038238">
    <property type="entry name" value="Clp1_C_sf"/>
</dbReference>
<dbReference type="SUPFAM" id="SSF52540">
    <property type="entry name" value="P-loop containing nucleoside triphosphate hydrolases"/>
    <property type="match status" value="1"/>
</dbReference>
<evidence type="ECO:0000313" key="12">
    <source>
        <dbReference type="EMBL" id="EGW31230.1"/>
    </source>
</evidence>
<dbReference type="STRING" id="619300.G3AR55"/>
<name>G3AR55_SPAPN</name>
<evidence type="ECO:0000259" key="11">
    <source>
        <dbReference type="Pfam" id="PF16575"/>
    </source>
</evidence>
<dbReference type="InterPro" id="IPR010655">
    <property type="entry name" value="Clp1_C"/>
</dbReference>
<feature type="binding site" evidence="8">
    <location>
        <position position="66"/>
    </location>
    <ligand>
        <name>ATP</name>
        <dbReference type="ChEBI" id="CHEBI:30616"/>
    </ligand>
</feature>
<dbReference type="Proteomes" id="UP000000709">
    <property type="component" value="Unassembled WGS sequence"/>
</dbReference>
<dbReference type="OMA" id="VQYVNCH"/>
<dbReference type="Gene3D" id="2.60.120.1030">
    <property type="entry name" value="Clp1, DNA binding domain"/>
    <property type="match status" value="1"/>
</dbReference>
<comment type="function">
    <text evidence="8">Required for endonucleolytic cleavage during polyadenylation-dependent pre-mRNA 3'-end formation.</text>
</comment>
<dbReference type="InterPro" id="IPR045116">
    <property type="entry name" value="Clp1/Grc3"/>
</dbReference>
<dbReference type="OrthoDB" id="258143at2759"/>
<dbReference type="PANTHER" id="PTHR12755">
    <property type="entry name" value="CLEAVAGE/POLYADENYLATION FACTOR IA SUBUNIT CLP1P"/>
    <property type="match status" value="1"/>
</dbReference>
<protein>
    <recommendedName>
        <fullName evidence="3">Polynucleotide 5'-hydroxyl-kinase GRC3</fullName>
    </recommendedName>
    <alternativeName>
        <fullName evidence="2">Polynucleotide 5'-hydroxyl-kinase grc3</fullName>
    </alternativeName>
</protein>